<protein>
    <submittedName>
        <fullName evidence="8">Trinucleotide repeat containing adaptor 6B</fullName>
    </submittedName>
</protein>
<evidence type="ECO:0000256" key="3">
    <source>
        <dbReference type="ARBA" id="ARBA00022884"/>
    </source>
</evidence>
<evidence type="ECO:0000256" key="2">
    <source>
        <dbReference type="ARBA" id="ARBA00022845"/>
    </source>
</evidence>
<feature type="compositionally biased region" description="Polar residues" evidence="5">
    <location>
        <begin position="907"/>
        <end position="921"/>
    </location>
</feature>
<feature type="compositionally biased region" description="Polar residues" evidence="5">
    <location>
        <begin position="571"/>
        <end position="587"/>
    </location>
</feature>
<evidence type="ECO:0000256" key="1">
    <source>
        <dbReference type="ARBA" id="ARBA00022553"/>
    </source>
</evidence>
<evidence type="ECO:0000256" key="4">
    <source>
        <dbReference type="ARBA" id="ARBA00023158"/>
    </source>
</evidence>
<feature type="domain" description="TNRC6 PABC binding" evidence="7">
    <location>
        <begin position="1259"/>
        <end position="1438"/>
    </location>
</feature>
<feature type="compositionally biased region" description="Basic and acidic residues" evidence="5">
    <location>
        <begin position="1399"/>
        <end position="1409"/>
    </location>
</feature>
<keyword evidence="2" id="KW-0810">Translation regulation</keyword>
<feature type="compositionally biased region" description="Low complexity" evidence="5">
    <location>
        <begin position="509"/>
        <end position="541"/>
    </location>
</feature>
<dbReference type="Pfam" id="PF16608">
    <property type="entry name" value="TNRC6-PABC_bdg"/>
    <property type="match status" value="1"/>
</dbReference>
<dbReference type="InterPro" id="IPR052068">
    <property type="entry name" value="GW182_domain"/>
</dbReference>
<dbReference type="GO" id="GO:0000932">
    <property type="term" value="C:P-body"/>
    <property type="evidence" value="ECO:0007669"/>
    <property type="project" value="TreeGrafter"/>
</dbReference>
<feature type="compositionally biased region" description="Basic residues" evidence="5">
    <location>
        <begin position="1"/>
        <end position="11"/>
    </location>
</feature>
<dbReference type="InterPro" id="IPR032226">
    <property type="entry name" value="TNRC6_PABC-bd"/>
</dbReference>
<evidence type="ECO:0000256" key="5">
    <source>
        <dbReference type="SAM" id="MobiDB-lite"/>
    </source>
</evidence>
<dbReference type="InParanoid" id="H3D5X0"/>
<dbReference type="PANTHER" id="PTHR13020">
    <property type="entry name" value="TRINUCLEOTIDE REPEAT-CONTAINING GENE 6"/>
    <property type="match status" value="1"/>
</dbReference>
<name>H3D5X0_TETNG</name>
<keyword evidence="4" id="KW-0943">RNA-mediated gene silencing</keyword>
<dbReference type="PANTHER" id="PTHR13020:SF32">
    <property type="entry name" value="TRINUCLEOTIDE REPEAT-CONTAINING GENE 6B PROTEIN"/>
    <property type="match status" value="1"/>
</dbReference>
<feature type="compositionally biased region" description="Polar residues" evidence="5">
    <location>
        <begin position="400"/>
        <end position="420"/>
    </location>
</feature>
<feature type="region of interest" description="Disordered" evidence="5">
    <location>
        <begin position="175"/>
        <end position="223"/>
    </location>
</feature>
<feature type="compositionally biased region" description="Polar residues" evidence="5">
    <location>
        <begin position="1430"/>
        <end position="1441"/>
    </location>
</feature>
<dbReference type="GO" id="GO:0003723">
    <property type="term" value="F:RNA binding"/>
    <property type="evidence" value="ECO:0007669"/>
    <property type="project" value="UniProtKB-KW"/>
</dbReference>
<feature type="compositionally biased region" description="Low complexity" evidence="5">
    <location>
        <begin position="1412"/>
        <end position="1423"/>
    </location>
</feature>
<dbReference type="GO" id="GO:0060213">
    <property type="term" value="P:positive regulation of nuclear-transcribed mRNA poly(A) tail shortening"/>
    <property type="evidence" value="ECO:0007669"/>
    <property type="project" value="TreeGrafter"/>
</dbReference>
<accession>H3D5X0</accession>
<dbReference type="InterPro" id="IPR019486">
    <property type="entry name" value="Argonaute_hook_dom"/>
</dbReference>
<keyword evidence="9" id="KW-1185">Reference proteome</keyword>
<feature type="region of interest" description="Disordered" evidence="5">
    <location>
        <begin position="1387"/>
        <end position="1441"/>
    </location>
</feature>
<feature type="compositionally biased region" description="Polar residues" evidence="5">
    <location>
        <begin position="1297"/>
        <end position="1306"/>
    </location>
</feature>
<feature type="compositionally biased region" description="Gly residues" evidence="5">
    <location>
        <begin position="638"/>
        <end position="655"/>
    </location>
</feature>
<feature type="compositionally biased region" description="Low complexity" evidence="5">
    <location>
        <begin position="252"/>
        <end position="272"/>
    </location>
</feature>
<proteinExistence type="predicted"/>
<feature type="compositionally biased region" description="Low complexity" evidence="5">
    <location>
        <begin position="34"/>
        <end position="54"/>
    </location>
</feature>
<dbReference type="Ensembl" id="ENSTNIT00000016120.1">
    <property type="protein sequence ID" value="ENSTNIP00000015910.1"/>
    <property type="gene ID" value="ENSTNIG00000012930.1"/>
</dbReference>
<dbReference type="STRING" id="99883.ENSTNIP00000015910"/>
<feature type="region of interest" description="Disordered" evidence="5">
    <location>
        <begin position="244"/>
        <end position="994"/>
    </location>
</feature>
<feature type="domain" description="Argonaute hook" evidence="6">
    <location>
        <begin position="870"/>
        <end position="981"/>
    </location>
</feature>
<feature type="compositionally biased region" description="Polar residues" evidence="5">
    <location>
        <begin position="199"/>
        <end position="223"/>
    </location>
</feature>
<dbReference type="GeneTree" id="ENSGT00940000155813"/>
<feature type="compositionally biased region" description="Polar residues" evidence="5">
    <location>
        <begin position="352"/>
        <end position="367"/>
    </location>
</feature>
<feature type="compositionally biased region" description="Basic and acidic residues" evidence="5">
    <location>
        <begin position="12"/>
        <end position="27"/>
    </location>
</feature>
<feature type="compositionally biased region" description="Low complexity" evidence="5">
    <location>
        <begin position="602"/>
        <end position="616"/>
    </location>
</feature>
<reference evidence="8" key="2">
    <citation type="submission" date="2025-08" db="UniProtKB">
        <authorList>
            <consortium name="Ensembl"/>
        </authorList>
    </citation>
    <scope>IDENTIFICATION</scope>
</reference>
<feature type="compositionally biased region" description="Gly residues" evidence="5">
    <location>
        <begin position="688"/>
        <end position="700"/>
    </location>
</feature>
<evidence type="ECO:0000259" key="7">
    <source>
        <dbReference type="Pfam" id="PF16608"/>
    </source>
</evidence>
<dbReference type="HOGENOM" id="CLU_001298_1_0_1"/>
<feature type="compositionally biased region" description="Gly residues" evidence="5">
    <location>
        <begin position="796"/>
        <end position="805"/>
    </location>
</feature>
<feature type="compositionally biased region" description="Gly residues" evidence="5">
    <location>
        <begin position="471"/>
        <end position="495"/>
    </location>
</feature>
<feature type="region of interest" description="Disordered" evidence="5">
    <location>
        <begin position="1"/>
        <end position="77"/>
    </location>
</feature>
<dbReference type="GO" id="GO:0035195">
    <property type="term" value="P:miRNA-mediated post-transcriptional gene silencing"/>
    <property type="evidence" value="ECO:0007669"/>
    <property type="project" value="TreeGrafter"/>
</dbReference>
<dbReference type="GO" id="GO:0005654">
    <property type="term" value="C:nucleoplasm"/>
    <property type="evidence" value="ECO:0007669"/>
    <property type="project" value="TreeGrafter"/>
</dbReference>
<evidence type="ECO:0000259" key="6">
    <source>
        <dbReference type="Pfam" id="PF10427"/>
    </source>
</evidence>
<feature type="compositionally biased region" description="Gly residues" evidence="5">
    <location>
        <begin position="956"/>
        <end position="968"/>
    </location>
</feature>
<keyword evidence="1" id="KW-0597">Phosphoprotein</keyword>
<organism evidence="8 9">
    <name type="scientific">Tetraodon nigroviridis</name>
    <name type="common">Spotted green pufferfish</name>
    <name type="synonym">Chelonodon nigroviridis</name>
    <dbReference type="NCBI Taxonomy" id="99883"/>
    <lineage>
        <taxon>Eukaryota</taxon>
        <taxon>Metazoa</taxon>
        <taxon>Chordata</taxon>
        <taxon>Craniata</taxon>
        <taxon>Vertebrata</taxon>
        <taxon>Euteleostomi</taxon>
        <taxon>Actinopterygii</taxon>
        <taxon>Neopterygii</taxon>
        <taxon>Teleostei</taxon>
        <taxon>Neoteleostei</taxon>
        <taxon>Acanthomorphata</taxon>
        <taxon>Eupercaria</taxon>
        <taxon>Tetraodontiformes</taxon>
        <taxon>Tetradontoidea</taxon>
        <taxon>Tetraodontidae</taxon>
        <taxon>Tetraodon</taxon>
    </lineage>
</organism>
<feature type="region of interest" description="Disordered" evidence="5">
    <location>
        <begin position="1297"/>
        <end position="1319"/>
    </location>
</feature>
<keyword evidence="3" id="KW-0694">RNA-binding</keyword>
<feature type="region of interest" description="Disordered" evidence="5">
    <location>
        <begin position="1207"/>
        <end position="1242"/>
    </location>
</feature>
<feature type="compositionally biased region" description="Polar residues" evidence="5">
    <location>
        <begin position="778"/>
        <end position="787"/>
    </location>
</feature>
<reference evidence="9" key="1">
    <citation type="journal article" date="2004" name="Nature">
        <title>Genome duplication in the teleost fish Tetraodon nigroviridis reveals the early vertebrate proto-karyotype.</title>
        <authorList>
            <person name="Jaillon O."/>
            <person name="Aury J.-M."/>
            <person name="Brunet F."/>
            <person name="Petit J.-L."/>
            <person name="Stange-Thomann N."/>
            <person name="Mauceli E."/>
            <person name="Bouneau L."/>
            <person name="Fischer C."/>
            <person name="Ozouf-Costaz C."/>
            <person name="Bernot A."/>
            <person name="Nicaud S."/>
            <person name="Jaffe D."/>
            <person name="Fisher S."/>
            <person name="Lutfalla G."/>
            <person name="Dossat C."/>
            <person name="Segurens B."/>
            <person name="Dasilva C."/>
            <person name="Salanoubat M."/>
            <person name="Levy M."/>
            <person name="Boudet N."/>
            <person name="Castellano S."/>
            <person name="Anthouard V."/>
            <person name="Jubin C."/>
            <person name="Castelli V."/>
            <person name="Katinka M."/>
            <person name="Vacherie B."/>
            <person name="Biemont C."/>
            <person name="Skalli Z."/>
            <person name="Cattolico L."/>
            <person name="Poulain J."/>
            <person name="De Berardinis V."/>
            <person name="Cruaud C."/>
            <person name="Duprat S."/>
            <person name="Brottier P."/>
            <person name="Coutanceau J.-P."/>
            <person name="Gouzy J."/>
            <person name="Parra G."/>
            <person name="Lardier G."/>
            <person name="Chapple C."/>
            <person name="McKernan K.J."/>
            <person name="McEwan P."/>
            <person name="Bosak S."/>
            <person name="Kellis M."/>
            <person name="Volff J.-N."/>
            <person name="Guigo R."/>
            <person name="Zody M.C."/>
            <person name="Mesirov J."/>
            <person name="Lindblad-Toh K."/>
            <person name="Birren B."/>
            <person name="Nusbaum C."/>
            <person name="Kahn D."/>
            <person name="Robinson-Rechavi M."/>
            <person name="Laudet V."/>
            <person name="Schachter V."/>
            <person name="Quetier F."/>
            <person name="Saurin W."/>
            <person name="Scarpelli C."/>
            <person name="Wincker P."/>
            <person name="Lander E.S."/>
            <person name="Weissenbach J."/>
            <person name="Roest Crollius H."/>
        </authorList>
    </citation>
    <scope>NUCLEOTIDE SEQUENCE [LARGE SCALE GENOMIC DNA]</scope>
</reference>
<dbReference type="Pfam" id="PF10427">
    <property type="entry name" value="Ago_hook"/>
    <property type="match status" value="1"/>
</dbReference>
<feature type="region of interest" description="Disordered" evidence="5">
    <location>
        <begin position="1350"/>
        <end position="1373"/>
    </location>
</feature>
<dbReference type="Proteomes" id="UP000007303">
    <property type="component" value="Unassembled WGS sequence"/>
</dbReference>
<feature type="compositionally biased region" description="Gly residues" evidence="5">
    <location>
        <begin position="861"/>
        <end position="870"/>
    </location>
</feature>
<evidence type="ECO:0000313" key="8">
    <source>
        <dbReference type="Ensembl" id="ENSTNIP00000015910.1"/>
    </source>
</evidence>
<feature type="region of interest" description="Disordered" evidence="5">
    <location>
        <begin position="1031"/>
        <end position="1065"/>
    </location>
</feature>
<sequence>MEDKKRKKDDKRKRETSQKVTEQKNKAVPELTKPASAQPSAPQPGSAAAPPQGGNNAKRLAGANGQPCSQPRYMPREVPPRFRCQQDHKVLLKRGQPPLSSMLLGGGGGGDGPNANMAATCDSVAASSSTALTSSSVAAASTTSNYANSMWGVSSGSQTSSQGREKVIVDGNDLEEWPSIAGNDGARAPFTGLGGGSANSGKPVNSISASGNQSSPTSSFSMPNECIQSSNGVAWGVAASQGHLSGGNAVAASGPLLQQPSSLSKASALPPSHDASGSIDGSSAIPGANFNPNANPSAWPALVQQDGPVAAEGPSSFHHQGPAGSVSANNPVSLGPGLGGATVGMLGGQPPLSVNQSSTHQRQLHQMQSRDREMGGAGEGLGGADRSVGTGEMSVGDHNLASSWRGQPSYPAANSKTGASKTDGWESGGALRAAEGDNGTSGWGYPSPASGVSAWGSAGTGGNSSQTSGESQGGWGSSGVGGERGVSGGDWGGNSTGVCGVNPESERVGGASSSNSSSSGGSTAGNAPAGGNSRNGSGPNSTQGRSRRPAPNTEVALQKLLSRSDLDPRVLSNTGWGQTQIRQNTSWDMEDHGGQTKGGEGWESSNSSSSGASLSGRAPPLDGQEAAGWGKDEWGAERGTGGWKDLGGNVGGSGWGSVHKVGTRRDWEEPQSKSNSGGCEDEKKILGNSGGDSGAGGWGDWDGDAPRRTWGADSTGGGGSGGVGMNVIGGMGSKPQQSWSGGNKMHQMPNSLSGSVTASTATQASDQGPMKSGGGRKPTSQAQNQNQSSGWTSGPIPGGSGGVAGGSEPSGWEEPSPQTLSRKNEIDDGTSAWGDPTHYNYKPVNLWDKNSAPAGQQPHGQGQGPSGWGGTSPTSPTVDNGTAAWGKPNDTSGWGDPDDPGEKTGWGNPSPNPIKTGSKSMQDGWGDKEGSVAASRHSSWEDDEEGGGMWNSTGSQGSGSSWGQGSNGGWNQSHAGKKSSNKGPLKAGGGDTWMSPINRQFSNLGLLVSLNDDPNSPNFDLEKKMDADKRSMGISDYSGDIRKGGRGGPMSYRPAVSKEAAPGDSGSYYDKSGHSIFGSGGGMAQSRHQPGVSPLNHSQGLRAQVPHQFLSHQVPGSMLKQMPPPSGSMGGVGSVGGVAGLGGGVFPPQLSPQHIAMLSSIYPPHIQFQLACQLLILQNQRKFMPNVRQQSSSQLARIMAMLQQQRQQQAGVLGGSSKLSPSHHGGVGGGGPKLPGADTLLHPGLTGSLAEMHQKSLGPYSAGFGSGVSLPGLDLGGSGGPKDLGNQQSRFKWMMEGQSSPDTASPENAFHKNGPVTPVKMPGGSSYSQYDMMVGDGLTDNWHRTPGNKMGPKLSSTPSWPPEFQPGVPWKGVDRIDPESDPYMTPGMMGNAVSPNLSDTEHQLLRDNSADSTPPLNTLLPSPGAWPYSASDSPLNNAHNS</sequence>
<dbReference type="GO" id="GO:0006417">
    <property type="term" value="P:regulation of translation"/>
    <property type="evidence" value="ECO:0007669"/>
    <property type="project" value="UniProtKB-KW"/>
</dbReference>
<evidence type="ECO:0000313" key="9">
    <source>
        <dbReference type="Proteomes" id="UP000007303"/>
    </source>
</evidence>
<reference evidence="8" key="3">
    <citation type="submission" date="2025-09" db="UniProtKB">
        <authorList>
            <consortium name="Ensembl"/>
        </authorList>
    </citation>
    <scope>IDENTIFICATION</scope>
</reference>
<dbReference type="OMA" id="QPNSWNN"/>
<feature type="compositionally biased region" description="Gly residues" evidence="5">
    <location>
        <begin position="714"/>
        <end position="732"/>
    </location>
</feature>
<feature type="compositionally biased region" description="Polar residues" evidence="5">
    <location>
        <begin position="748"/>
        <end position="766"/>
    </location>
</feature>
<feature type="compositionally biased region" description="Gly residues" evidence="5">
    <location>
        <begin position="336"/>
        <end position="347"/>
    </location>
</feature>